<reference evidence="3 4" key="2">
    <citation type="submission" date="2022-12" db="EMBL/GenBank/DDBJ databases">
        <title>Genome analysis and biological profiling of marine Salinicoccus roseus MOSEL-ME25.</title>
        <authorList>
            <person name="Mirza F.T."/>
            <person name="Xie Y."/>
            <person name="Shinwari Z.K."/>
        </authorList>
    </citation>
    <scope>NUCLEOTIDE SEQUENCE [LARGE SCALE GENOMIC DNA]</scope>
    <source>
        <strain evidence="3 4">MOSEL-ME25</strain>
    </source>
</reference>
<organism evidence="3 4">
    <name type="scientific">Salinicoccus roseus</name>
    <dbReference type="NCBI Taxonomy" id="45670"/>
    <lineage>
        <taxon>Bacteria</taxon>
        <taxon>Bacillati</taxon>
        <taxon>Bacillota</taxon>
        <taxon>Bacilli</taxon>
        <taxon>Bacillales</taxon>
        <taxon>Staphylococcaceae</taxon>
        <taxon>Salinicoccus</taxon>
    </lineage>
</organism>
<reference evidence="4" key="1">
    <citation type="submission" date="2020-04" db="EMBL/GenBank/DDBJ databases">
        <title>Genome analysis and biological profiling of marine Cellulosimicrobium funkei MOSEL-ME6.</title>
        <authorList>
            <person name="Tanveer F."/>
            <person name="Xie Y."/>
            <person name="Shinwari Z.K."/>
        </authorList>
    </citation>
    <scope>NUCLEOTIDE SEQUENCE [LARGE SCALE GENOMIC DNA]</scope>
    <source>
        <strain evidence="4">MOSEL-ME25</strain>
    </source>
</reference>
<accession>A0ABT4YLE5</accession>
<keyword evidence="4" id="KW-1185">Reference proteome</keyword>
<evidence type="ECO:0000256" key="1">
    <source>
        <dbReference type="SAM" id="MobiDB-lite"/>
    </source>
</evidence>
<keyword evidence="2" id="KW-0812">Transmembrane</keyword>
<feature type="compositionally biased region" description="Polar residues" evidence="1">
    <location>
        <begin position="65"/>
        <end position="85"/>
    </location>
</feature>
<keyword evidence="2" id="KW-1133">Transmembrane helix</keyword>
<protein>
    <submittedName>
        <fullName evidence="3">Cell envelope integrity protein TolA</fullName>
    </submittedName>
</protein>
<comment type="caution">
    <text evidence="3">The sequence shown here is derived from an EMBL/GenBank/DDBJ whole genome shotgun (WGS) entry which is preliminary data.</text>
</comment>
<dbReference type="RefSeq" id="WP_052443750.1">
    <property type="nucleotide sequence ID" value="NZ_JABEVU030000001.1"/>
</dbReference>
<evidence type="ECO:0000313" key="4">
    <source>
        <dbReference type="Proteomes" id="UP000527860"/>
    </source>
</evidence>
<dbReference type="EMBL" id="JABEVU030000001">
    <property type="protein sequence ID" value="MDB0581186.1"/>
    <property type="molecule type" value="Genomic_DNA"/>
</dbReference>
<dbReference type="Proteomes" id="UP000527860">
    <property type="component" value="Unassembled WGS sequence"/>
</dbReference>
<name>A0ABT4YLE5_9STAP</name>
<feature type="region of interest" description="Disordered" evidence="1">
    <location>
        <begin position="65"/>
        <end position="136"/>
    </location>
</feature>
<feature type="compositionally biased region" description="Basic and acidic residues" evidence="1">
    <location>
        <begin position="86"/>
        <end position="98"/>
    </location>
</feature>
<proteinExistence type="predicted"/>
<feature type="transmembrane region" description="Helical" evidence="2">
    <location>
        <begin position="35"/>
        <end position="56"/>
    </location>
</feature>
<feature type="compositionally biased region" description="Acidic residues" evidence="1">
    <location>
        <begin position="99"/>
        <end position="121"/>
    </location>
</feature>
<evidence type="ECO:0000256" key="2">
    <source>
        <dbReference type="SAM" id="Phobius"/>
    </source>
</evidence>
<keyword evidence="2" id="KW-0472">Membrane</keyword>
<evidence type="ECO:0000313" key="3">
    <source>
        <dbReference type="EMBL" id="MDB0581186.1"/>
    </source>
</evidence>
<sequence>MTILLALLWALAGLSTVALLLTASGLAIFKKNSKNLWIATGVSAILFIMLFFGTIFSNQRDLSQTETTASNNQQTQSDQEPQTTELYREEQERMRKEESEEPANETVAAEENEADGLEEEIEKPVEKEFNASDYQSDVDISELERRPDDFSGQNFMYRGKIVQVMEDEPYTAYRVAINDDYDHVAYIQMFSSTLDQRYLDDDYITFYGYYEGLLSYETVIGGEETVPAFTVNGSHIELNQQ</sequence>
<dbReference type="GeneID" id="77846463"/>
<gene>
    <name evidence="3" type="ORF">F7P68_0011665</name>
</gene>